<evidence type="ECO:0000313" key="1">
    <source>
        <dbReference type="EMBL" id="ANS80155.1"/>
    </source>
</evidence>
<sequence>MPPRAHSATRDRHPTGRRVWLLTARPGVACGCRANHSRRSVGGWATIRDARWGGRG</sequence>
<dbReference type="STRING" id="1758689.SGUI_2759"/>
<dbReference type="Proteomes" id="UP000092482">
    <property type="component" value="Chromosome"/>
</dbReference>
<protein>
    <submittedName>
        <fullName evidence="1">Uncharacterized protein</fullName>
    </submittedName>
</protein>
<keyword evidence="2" id="KW-1185">Reference proteome</keyword>
<name>A0A1B1NFL3_9MICO</name>
<gene>
    <name evidence="1" type="ORF">SGUI_2759</name>
</gene>
<evidence type="ECO:0000313" key="2">
    <source>
        <dbReference type="Proteomes" id="UP000092482"/>
    </source>
</evidence>
<dbReference type="KEGG" id="serj:SGUI_2759"/>
<reference evidence="1 2" key="1">
    <citation type="submission" date="2016-03" db="EMBL/GenBank/DDBJ databases">
        <title>Shallow-sea hydrothermal system.</title>
        <authorList>
            <person name="Tang K."/>
        </authorList>
    </citation>
    <scope>NUCLEOTIDE SEQUENCE [LARGE SCALE GENOMIC DNA]</scope>
    <source>
        <strain evidence="1 2">JLT9</strain>
    </source>
</reference>
<dbReference type="AlphaFoldDB" id="A0A1B1NFL3"/>
<proteinExistence type="predicted"/>
<organism evidence="1 2">
    <name type="scientific">Serinicoccus hydrothermalis</name>
    <dbReference type="NCBI Taxonomy" id="1758689"/>
    <lineage>
        <taxon>Bacteria</taxon>
        <taxon>Bacillati</taxon>
        <taxon>Actinomycetota</taxon>
        <taxon>Actinomycetes</taxon>
        <taxon>Micrococcales</taxon>
        <taxon>Ornithinimicrobiaceae</taxon>
        <taxon>Serinicoccus</taxon>
    </lineage>
</organism>
<dbReference type="EMBL" id="CP014989">
    <property type="protein sequence ID" value="ANS80155.1"/>
    <property type="molecule type" value="Genomic_DNA"/>
</dbReference>
<accession>A0A1B1NFL3</accession>